<protein>
    <recommendedName>
        <fullName evidence="4">Secreted protein</fullName>
    </recommendedName>
</protein>
<organism evidence="2 3">
    <name type="scientific">Neurospora hispaniola</name>
    <dbReference type="NCBI Taxonomy" id="588809"/>
    <lineage>
        <taxon>Eukaryota</taxon>
        <taxon>Fungi</taxon>
        <taxon>Dikarya</taxon>
        <taxon>Ascomycota</taxon>
        <taxon>Pezizomycotina</taxon>
        <taxon>Sordariomycetes</taxon>
        <taxon>Sordariomycetidae</taxon>
        <taxon>Sordariales</taxon>
        <taxon>Sordariaceae</taxon>
        <taxon>Neurospora</taxon>
    </lineage>
</organism>
<evidence type="ECO:0008006" key="4">
    <source>
        <dbReference type="Google" id="ProtNLM"/>
    </source>
</evidence>
<reference evidence="2 3" key="1">
    <citation type="journal article" date="2023" name="Mol. Phylogenet. Evol.">
        <title>Genome-scale phylogeny and comparative genomics of the fungal order Sordariales.</title>
        <authorList>
            <person name="Hensen N."/>
            <person name="Bonometti L."/>
            <person name="Westerberg I."/>
            <person name="Brannstrom I.O."/>
            <person name="Guillou S."/>
            <person name="Cros-Aarteil S."/>
            <person name="Calhoun S."/>
            <person name="Haridas S."/>
            <person name="Kuo A."/>
            <person name="Mondo S."/>
            <person name="Pangilinan J."/>
            <person name="Riley R."/>
            <person name="LaButti K."/>
            <person name="Andreopoulos B."/>
            <person name="Lipzen A."/>
            <person name="Chen C."/>
            <person name="Yan M."/>
            <person name="Daum C."/>
            <person name="Ng V."/>
            <person name="Clum A."/>
            <person name="Steindorff A."/>
            <person name="Ohm R.A."/>
            <person name="Martin F."/>
            <person name="Silar P."/>
            <person name="Natvig D.O."/>
            <person name="Lalanne C."/>
            <person name="Gautier V."/>
            <person name="Ament-Velasquez S.L."/>
            <person name="Kruys A."/>
            <person name="Hutchinson M.I."/>
            <person name="Powell A.J."/>
            <person name="Barry K."/>
            <person name="Miller A.N."/>
            <person name="Grigoriev I.V."/>
            <person name="Debuchy R."/>
            <person name="Gladieux P."/>
            <person name="Hiltunen Thoren M."/>
            <person name="Johannesson H."/>
        </authorList>
    </citation>
    <scope>NUCLEOTIDE SEQUENCE [LARGE SCALE GENOMIC DNA]</scope>
    <source>
        <strain evidence="2 3">FGSC 10403</strain>
    </source>
</reference>
<dbReference type="EMBL" id="JAULSX010000002">
    <property type="protein sequence ID" value="KAK3497270.1"/>
    <property type="molecule type" value="Genomic_DNA"/>
</dbReference>
<keyword evidence="1" id="KW-0732">Signal</keyword>
<dbReference type="RefSeq" id="XP_062695534.1">
    <property type="nucleotide sequence ID" value="XM_062841809.1"/>
</dbReference>
<feature type="signal peptide" evidence="1">
    <location>
        <begin position="1"/>
        <end position="21"/>
    </location>
</feature>
<dbReference type="GeneID" id="87879431"/>
<sequence length="90" mass="10520">MGYIGMGLLSLFFFLFRCLISFSDFHSLFELRSRFTIQPFLHWRGFGVSMLAEHSVATKLTQCQKEKERSPKIPEWHCYVLGHCTTKGKD</sequence>
<name>A0AAJ0ID22_9PEZI</name>
<feature type="chain" id="PRO_5042566352" description="Secreted protein" evidence="1">
    <location>
        <begin position="22"/>
        <end position="90"/>
    </location>
</feature>
<evidence type="ECO:0000256" key="1">
    <source>
        <dbReference type="SAM" id="SignalP"/>
    </source>
</evidence>
<evidence type="ECO:0000313" key="3">
    <source>
        <dbReference type="Proteomes" id="UP001285908"/>
    </source>
</evidence>
<accession>A0AAJ0ID22</accession>
<comment type="caution">
    <text evidence="2">The sequence shown here is derived from an EMBL/GenBank/DDBJ whole genome shotgun (WGS) entry which is preliminary data.</text>
</comment>
<dbReference type="Proteomes" id="UP001285908">
    <property type="component" value="Unassembled WGS sequence"/>
</dbReference>
<dbReference type="AlphaFoldDB" id="A0AAJ0ID22"/>
<keyword evidence="3" id="KW-1185">Reference proteome</keyword>
<proteinExistence type="predicted"/>
<gene>
    <name evidence="2" type="ORF">B0T23DRAFT_79666</name>
</gene>
<evidence type="ECO:0000313" key="2">
    <source>
        <dbReference type="EMBL" id="KAK3497270.1"/>
    </source>
</evidence>